<organism evidence="2 3">
    <name type="scientific">Owenia fusiformis</name>
    <name type="common">Polychaete worm</name>
    <dbReference type="NCBI Taxonomy" id="6347"/>
    <lineage>
        <taxon>Eukaryota</taxon>
        <taxon>Metazoa</taxon>
        <taxon>Spiralia</taxon>
        <taxon>Lophotrochozoa</taxon>
        <taxon>Annelida</taxon>
        <taxon>Polychaeta</taxon>
        <taxon>Sedentaria</taxon>
        <taxon>Canalipalpata</taxon>
        <taxon>Sabellida</taxon>
        <taxon>Oweniida</taxon>
        <taxon>Oweniidae</taxon>
        <taxon>Owenia</taxon>
    </lineage>
</organism>
<dbReference type="InterPro" id="IPR006073">
    <property type="entry name" value="GTP-bd"/>
</dbReference>
<keyword evidence="3" id="KW-1185">Reference proteome</keyword>
<dbReference type="PANTHER" id="PTHR46406">
    <property type="entry name" value="NITRIC OXIDE-ASSOCIATED PROTEIN 1"/>
    <property type="match status" value="1"/>
</dbReference>
<sequence length="573" mass="64892">MSELQDNVENSQERDILQNAGDVFQSQTHFAKTQDIIPKDDTVDKAEAIYKSLFEKENPAIPISEIPCQGCGALLHCKDPHLPGFISSEVFEQKSKGRKLTFTQCARCQLIKEYNILHDVGVPAEQYAKIINELRDKHGLIVLVIDLTDIKNSIFKGLEMVATKRRPLYIIGTKLDLLINDDLHKQFGAYYLNRINDAIVSTIKDYKFSQKFNIKYIGLVSGKTGFGIEELINQILNKWQRKGDIYLAGSTNSGKSTLFNALLRSDLCAVLAKQFTNEATTSMFPGTTLNMVKFPLVNLTPKMLAERTKRLIQDRKYREKGHIGETFVPKDRVEMESDLVSYEFNEDVGSYKEGAYDKESVRETDQGPYPKAMDTYGYWLYDTPGIINPQQVVNLLSQDELPILLKCGSYLPRTFVLRPGDALLVSGLARIDYVEGPAAIYFTVFSSPKLRCYVNTQYNTDKYYRRCYGQPSLSLPIGDQAHLDRIPSLVGRDFNLTAKTFKESAADICLSSIGWVAVTPGRNMKVKLRAYTPGGTGCHTRMPSMMRFAVNQRGKKKGRAFEVRRDLYEKNKK</sequence>
<dbReference type="OrthoDB" id="1696305at2759"/>
<accession>A0A8S4NTC1</accession>
<proteinExistence type="predicted"/>
<evidence type="ECO:0000259" key="1">
    <source>
        <dbReference type="Pfam" id="PF01926"/>
    </source>
</evidence>
<dbReference type="AlphaFoldDB" id="A0A8S4NTC1"/>
<comment type="caution">
    <text evidence="2">The sequence shown here is derived from an EMBL/GenBank/DDBJ whole genome shotgun (WGS) entry which is preliminary data.</text>
</comment>
<feature type="domain" description="G" evidence="1">
    <location>
        <begin position="245"/>
        <end position="296"/>
    </location>
</feature>
<reference evidence="2" key="1">
    <citation type="submission" date="2022-03" db="EMBL/GenBank/DDBJ databases">
        <authorList>
            <person name="Martin C."/>
        </authorList>
    </citation>
    <scope>NUCLEOTIDE SEQUENCE</scope>
</reference>
<dbReference type="EMBL" id="CAIIXF020000005">
    <property type="protein sequence ID" value="CAH1784982.1"/>
    <property type="molecule type" value="Genomic_DNA"/>
</dbReference>
<protein>
    <recommendedName>
        <fullName evidence="1">G domain-containing protein</fullName>
    </recommendedName>
</protein>
<dbReference type="Pfam" id="PF01926">
    <property type="entry name" value="MMR_HSR1"/>
    <property type="match status" value="1"/>
</dbReference>
<name>A0A8S4NTC1_OWEFU</name>
<evidence type="ECO:0000313" key="2">
    <source>
        <dbReference type="EMBL" id="CAH1784982.1"/>
    </source>
</evidence>
<dbReference type="InterPro" id="IPR052807">
    <property type="entry name" value="Mito_transl_resp_regulator"/>
</dbReference>
<dbReference type="InterPro" id="IPR027417">
    <property type="entry name" value="P-loop_NTPase"/>
</dbReference>
<dbReference type="CDD" id="cd01855">
    <property type="entry name" value="YqeH"/>
    <property type="match status" value="1"/>
</dbReference>
<dbReference type="Gene3D" id="3.40.50.300">
    <property type="entry name" value="P-loop containing nucleotide triphosphate hydrolases"/>
    <property type="match status" value="1"/>
</dbReference>
<dbReference type="GO" id="GO:0005525">
    <property type="term" value="F:GTP binding"/>
    <property type="evidence" value="ECO:0007669"/>
    <property type="project" value="InterPro"/>
</dbReference>
<evidence type="ECO:0000313" key="3">
    <source>
        <dbReference type="Proteomes" id="UP000749559"/>
    </source>
</evidence>
<dbReference type="Proteomes" id="UP000749559">
    <property type="component" value="Unassembled WGS sequence"/>
</dbReference>
<dbReference type="PANTHER" id="PTHR46406:SF1">
    <property type="entry name" value="NITRIC OXIDE-ASSOCIATED PROTEIN 1"/>
    <property type="match status" value="1"/>
</dbReference>
<gene>
    <name evidence="2" type="ORF">OFUS_LOCUS11098</name>
</gene>
<dbReference type="SUPFAM" id="SSF52540">
    <property type="entry name" value="P-loop containing nucleoside triphosphate hydrolases"/>
    <property type="match status" value="1"/>
</dbReference>